<proteinExistence type="inferred from homology"/>
<comment type="similarity">
    <text evidence="7">Belongs to the ABC transporter superfamily. Spermidine/putrescine importer (TC 3.A.1.11.1) family.</text>
</comment>
<evidence type="ECO:0000256" key="1">
    <source>
        <dbReference type="ARBA" id="ARBA00022448"/>
    </source>
</evidence>
<sequence length="359" mass="38844">MTSSGAQVELVSISKSFKSSGTAVASVDLNIGAGEFVTLLGPSGSGKTTTLNMIAGFIDPDEGSVRLDGVDVVSTPVHKRDIGMVFQQFSLFPHMTVGENIAFPLKERGMKRAQVAEAVESVLEKVNLAGYANRKPQELSGGQQQRAAIARAIVFGPRLLLMDEPLSALDKKLREHLQLEIKRIQRDLGVTCVFVTHDQEEALLLSDRIVVFNEGEVVQVGTPAEVYAHPSERFVAEFLGDSNLFDGTLGTDDDGARTLGCDEGVFPVATGHADGAACLLLRPEVIELSPSRTAGVRPQIRCVVEDSDYFGPVTKYWVRSETGRMLHVRQTQDPESFLPVGAEVFLSWDPARGHILAGQ</sequence>
<dbReference type="GO" id="GO:0005524">
    <property type="term" value="F:ATP binding"/>
    <property type="evidence" value="ECO:0007669"/>
    <property type="project" value="UniProtKB-KW"/>
</dbReference>
<evidence type="ECO:0000313" key="10">
    <source>
        <dbReference type="Proteomes" id="UP000285768"/>
    </source>
</evidence>
<dbReference type="Pfam" id="PF08402">
    <property type="entry name" value="TOBE_2"/>
    <property type="match status" value="1"/>
</dbReference>
<name>A0ABX5QCR0_9MICO</name>
<evidence type="ECO:0000256" key="5">
    <source>
        <dbReference type="ARBA" id="ARBA00022967"/>
    </source>
</evidence>
<protein>
    <recommendedName>
        <fullName evidence="7">Spermidine/putrescine import ATP-binding protein PotA</fullName>
        <ecNumber evidence="7">7.6.2.11</ecNumber>
    </recommendedName>
</protein>
<evidence type="ECO:0000256" key="6">
    <source>
        <dbReference type="ARBA" id="ARBA00023136"/>
    </source>
</evidence>
<evidence type="ECO:0000256" key="4">
    <source>
        <dbReference type="ARBA" id="ARBA00022840"/>
    </source>
</evidence>
<comment type="catalytic activity">
    <reaction evidence="7">
        <text>ATP + H2O + polyamine-[polyamine-binding protein]Side 1 = ADP + phosphate + polyamineSide 2 + [polyamine-binding protein]Side 1.</text>
        <dbReference type="EC" id="7.6.2.11"/>
    </reaction>
</comment>
<dbReference type="InterPro" id="IPR008995">
    <property type="entry name" value="Mo/tungstate-bd_C_term_dom"/>
</dbReference>
<dbReference type="InterPro" id="IPR005893">
    <property type="entry name" value="PotA-like"/>
</dbReference>
<dbReference type="PANTHER" id="PTHR42781:SF4">
    <property type="entry name" value="SPERMIDINE_PUTRESCINE IMPORT ATP-BINDING PROTEIN POTA"/>
    <property type="match status" value="1"/>
</dbReference>
<comment type="function">
    <text evidence="7">Part of the ABC transporter complex PotABCD involved in spermidine/putrescine import. Responsible for energy coupling to the transport system.</text>
</comment>
<accession>A0ABX5QCR0</accession>
<dbReference type="PANTHER" id="PTHR42781">
    <property type="entry name" value="SPERMIDINE/PUTRESCINE IMPORT ATP-BINDING PROTEIN POTA"/>
    <property type="match status" value="1"/>
</dbReference>
<feature type="domain" description="ABC transporter" evidence="8">
    <location>
        <begin position="8"/>
        <end position="239"/>
    </location>
</feature>
<dbReference type="InterPro" id="IPR003439">
    <property type="entry name" value="ABC_transporter-like_ATP-bd"/>
</dbReference>
<keyword evidence="5 7" id="KW-1278">Translocase</keyword>
<dbReference type="InterPro" id="IPR013611">
    <property type="entry name" value="Transp-assoc_OB_typ2"/>
</dbReference>
<dbReference type="EC" id="7.6.2.11" evidence="7"/>
<dbReference type="InterPro" id="IPR050093">
    <property type="entry name" value="ABC_SmlMolc_Importer"/>
</dbReference>
<evidence type="ECO:0000256" key="3">
    <source>
        <dbReference type="ARBA" id="ARBA00022741"/>
    </source>
</evidence>
<dbReference type="Gene3D" id="2.40.50.100">
    <property type="match status" value="1"/>
</dbReference>
<gene>
    <name evidence="7" type="primary">potA</name>
    <name evidence="9" type="ORF">Leucomu_01885</name>
</gene>
<dbReference type="InterPro" id="IPR017871">
    <property type="entry name" value="ABC_transporter-like_CS"/>
</dbReference>
<evidence type="ECO:0000259" key="8">
    <source>
        <dbReference type="PROSITE" id="PS50893"/>
    </source>
</evidence>
<dbReference type="EMBL" id="CP035037">
    <property type="protein sequence ID" value="QAB16851.1"/>
    <property type="molecule type" value="Genomic_DNA"/>
</dbReference>
<keyword evidence="3 7" id="KW-0547">Nucleotide-binding</keyword>
<keyword evidence="10" id="KW-1185">Reference proteome</keyword>
<dbReference type="Pfam" id="PF00005">
    <property type="entry name" value="ABC_tran"/>
    <property type="match status" value="1"/>
</dbReference>
<keyword evidence="4 7" id="KW-0067">ATP-binding</keyword>
<comment type="subunit">
    <text evidence="7">The complex is composed of two ATP-binding proteins (PotA), two transmembrane proteins (PotB and PotC) and a solute-binding protein (PotD).</text>
</comment>
<keyword evidence="6 7" id="KW-0472">Membrane</keyword>
<dbReference type="Gene3D" id="3.40.50.300">
    <property type="entry name" value="P-loop containing nucleotide triphosphate hydrolases"/>
    <property type="match status" value="1"/>
</dbReference>
<organism evidence="9 10">
    <name type="scientific">Leucobacter muris</name>
    <dbReference type="NCBI Taxonomy" id="1935379"/>
    <lineage>
        <taxon>Bacteria</taxon>
        <taxon>Bacillati</taxon>
        <taxon>Actinomycetota</taxon>
        <taxon>Actinomycetes</taxon>
        <taxon>Micrococcales</taxon>
        <taxon>Microbacteriaceae</taxon>
        <taxon>Leucobacter</taxon>
    </lineage>
</organism>
<keyword evidence="2 7" id="KW-1003">Cell membrane</keyword>
<dbReference type="Proteomes" id="UP000285768">
    <property type="component" value="Chromosome"/>
</dbReference>
<dbReference type="SUPFAM" id="SSF50331">
    <property type="entry name" value="MOP-like"/>
    <property type="match status" value="1"/>
</dbReference>
<dbReference type="PROSITE" id="PS50893">
    <property type="entry name" value="ABC_TRANSPORTER_2"/>
    <property type="match status" value="1"/>
</dbReference>
<keyword evidence="1 7" id="KW-0813">Transport</keyword>
<dbReference type="RefSeq" id="WP_128386168.1">
    <property type="nucleotide sequence ID" value="NZ_CP035037.1"/>
</dbReference>
<evidence type="ECO:0000256" key="2">
    <source>
        <dbReference type="ARBA" id="ARBA00022475"/>
    </source>
</evidence>
<evidence type="ECO:0000256" key="7">
    <source>
        <dbReference type="RuleBase" id="RU364083"/>
    </source>
</evidence>
<dbReference type="SMART" id="SM00382">
    <property type="entry name" value="AAA"/>
    <property type="match status" value="1"/>
</dbReference>
<evidence type="ECO:0000313" key="9">
    <source>
        <dbReference type="EMBL" id="QAB16851.1"/>
    </source>
</evidence>
<dbReference type="NCBIfam" id="TIGR01187">
    <property type="entry name" value="potA"/>
    <property type="match status" value="1"/>
</dbReference>
<dbReference type="PROSITE" id="PS00211">
    <property type="entry name" value="ABC_TRANSPORTER_1"/>
    <property type="match status" value="1"/>
</dbReference>
<dbReference type="SUPFAM" id="SSF52540">
    <property type="entry name" value="P-loop containing nucleoside triphosphate hydrolases"/>
    <property type="match status" value="1"/>
</dbReference>
<dbReference type="InterPro" id="IPR027417">
    <property type="entry name" value="P-loop_NTPase"/>
</dbReference>
<dbReference type="InterPro" id="IPR003593">
    <property type="entry name" value="AAA+_ATPase"/>
</dbReference>
<reference evidence="9 10" key="1">
    <citation type="submission" date="2019-01" db="EMBL/GenBank/DDBJ databases">
        <title>Leucobacter muris sp. nov. isolated from the nose of a laboratory mouse.</title>
        <authorList>
            <person name="Benga L."/>
            <person name="Sproeer C."/>
            <person name="Schumann P."/>
            <person name="Verbarg S."/>
            <person name="Bunk B."/>
            <person name="Engelhardt E."/>
            <person name="Benten P.M."/>
            <person name="Sager M."/>
        </authorList>
    </citation>
    <scope>NUCLEOTIDE SEQUENCE [LARGE SCALE GENOMIC DNA]</scope>
    <source>
        <strain evidence="9 10">DSM 101948</strain>
    </source>
</reference>